<feature type="domain" description="Dynamin-type G" evidence="2">
    <location>
        <begin position="32"/>
        <end position="317"/>
    </location>
</feature>
<evidence type="ECO:0000313" key="4">
    <source>
        <dbReference type="Proteomes" id="UP000800235"/>
    </source>
</evidence>
<dbReference type="Proteomes" id="UP000800235">
    <property type="component" value="Unassembled WGS sequence"/>
</dbReference>
<dbReference type="GO" id="GO:0005525">
    <property type="term" value="F:GTP binding"/>
    <property type="evidence" value="ECO:0007669"/>
    <property type="project" value="InterPro"/>
</dbReference>
<dbReference type="GO" id="GO:0008017">
    <property type="term" value="F:microtubule binding"/>
    <property type="evidence" value="ECO:0007669"/>
    <property type="project" value="TreeGrafter"/>
</dbReference>
<dbReference type="PRINTS" id="PR00195">
    <property type="entry name" value="DYNAMIN"/>
</dbReference>
<evidence type="ECO:0000259" key="2">
    <source>
        <dbReference type="PROSITE" id="PS51718"/>
    </source>
</evidence>
<feature type="domain" description="GED" evidence="1">
    <location>
        <begin position="631"/>
        <end position="719"/>
    </location>
</feature>
<dbReference type="GO" id="GO:0003924">
    <property type="term" value="F:GTPase activity"/>
    <property type="evidence" value="ECO:0007669"/>
    <property type="project" value="InterPro"/>
</dbReference>
<dbReference type="CDD" id="cd08771">
    <property type="entry name" value="DLP_1"/>
    <property type="match status" value="1"/>
</dbReference>
<dbReference type="SMART" id="SM00053">
    <property type="entry name" value="DYNc"/>
    <property type="match status" value="1"/>
</dbReference>
<evidence type="ECO:0000313" key="3">
    <source>
        <dbReference type="EMBL" id="KAF2427246.1"/>
    </source>
</evidence>
<dbReference type="Gene3D" id="3.40.50.300">
    <property type="entry name" value="P-loop containing nucleotide triphosphate hydrolases"/>
    <property type="match status" value="1"/>
</dbReference>
<organism evidence="3 4">
    <name type="scientific">Tothia fuscella</name>
    <dbReference type="NCBI Taxonomy" id="1048955"/>
    <lineage>
        <taxon>Eukaryota</taxon>
        <taxon>Fungi</taxon>
        <taxon>Dikarya</taxon>
        <taxon>Ascomycota</taxon>
        <taxon>Pezizomycotina</taxon>
        <taxon>Dothideomycetes</taxon>
        <taxon>Pleosporomycetidae</taxon>
        <taxon>Venturiales</taxon>
        <taxon>Cylindrosympodiaceae</taxon>
        <taxon>Tothia</taxon>
    </lineage>
</organism>
<name>A0A9P4NMI6_9PEZI</name>
<dbReference type="PROSITE" id="PS51718">
    <property type="entry name" value="G_DYNAMIN_2"/>
    <property type="match status" value="1"/>
</dbReference>
<dbReference type="GO" id="GO:0016020">
    <property type="term" value="C:membrane"/>
    <property type="evidence" value="ECO:0007669"/>
    <property type="project" value="TreeGrafter"/>
</dbReference>
<dbReference type="InterPro" id="IPR045063">
    <property type="entry name" value="Dynamin_N"/>
</dbReference>
<dbReference type="GO" id="GO:0000266">
    <property type="term" value="P:mitochondrial fission"/>
    <property type="evidence" value="ECO:0007669"/>
    <property type="project" value="TreeGrafter"/>
</dbReference>
<dbReference type="PANTHER" id="PTHR11566">
    <property type="entry name" value="DYNAMIN"/>
    <property type="match status" value="1"/>
</dbReference>
<dbReference type="GO" id="GO:0005874">
    <property type="term" value="C:microtubule"/>
    <property type="evidence" value="ECO:0007669"/>
    <property type="project" value="TreeGrafter"/>
</dbReference>
<evidence type="ECO:0000259" key="1">
    <source>
        <dbReference type="PROSITE" id="PS51388"/>
    </source>
</evidence>
<dbReference type="GO" id="GO:0005739">
    <property type="term" value="C:mitochondrion"/>
    <property type="evidence" value="ECO:0007669"/>
    <property type="project" value="TreeGrafter"/>
</dbReference>
<dbReference type="InterPro" id="IPR022812">
    <property type="entry name" value="Dynamin"/>
</dbReference>
<comment type="caution">
    <text evidence="3">The sequence shown here is derived from an EMBL/GenBank/DDBJ whole genome shotgun (WGS) entry which is preliminary data.</text>
</comment>
<dbReference type="InterPro" id="IPR027417">
    <property type="entry name" value="P-loop_NTPase"/>
</dbReference>
<keyword evidence="4" id="KW-1185">Reference proteome</keyword>
<dbReference type="InterPro" id="IPR030381">
    <property type="entry name" value="G_DYNAMIN_dom"/>
</dbReference>
<dbReference type="Pfam" id="PF00350">
    <property type="entry name" value="Dynamin_N"/>
    <property type="match status" value="1"/>
</dbReference>
<dbReference type="SUPFAM" id="SSF52540">
    <property type="entry name" value="P-loop containing nucleoside triphosphate hydrolases"/>
    <property type="match status" value="1"/>
</dbReference>
<dbReference type="OrthoDB" id="415706at2759"/>
<proteinExistence type="predicted"/>
<dbReference type="InterPro" id="IPR020850">
    <property type="entry name" value="GED_dom"/>
</dbReference>
<dbReference type="AlphaFoldDB" id="A0A9P4NMI6"/>
<dbReference type="PROSITE" id="PS51388">
    <property type="entry name" value="GED"/>
    <property type="match status" value="1"/>
</dbReference>
<dbReference type="GO" id="GO:0006897">
    <property type="term" value="P:endocytosis"/>
    <property type="evidence" value="ECO:0007669"/>
    <property type="project" value="TreeGrafter"/>
</dbReference>
<dbReference type="GO" id="GO:0016559">
    <property type="term" value="P:peroxisome fission"/>
    <property type="evidence" value="ECO:0007669"/>
    <property type="project" value="TreeGrafter"/>
</dbReference>
<protein>
    <submittedName>
        <fullName evidence="3">Interferon-induced GTP-binding protein Mx2</fullName>
    </submittedName>
</protein>
<dbReference type="GO" id="GO:0048312">
    <property type="term" value="P:intracellular distribution of mitochondria"/>
    <property type="evidence" value="ECO:0007669"/>
    <property type="project" value="TreeGrafter"/>
</dbReference>
<dbReference type="Gene3D" id="1.20.120.1240">
    <property type="entry name" value="Dynamin, middle domain"/>
    <property type="match status" value="1"/>
</dbReference>
<accession>A0A9P4NMI6</accession>
<reference evidence="3" key="1">
    <citation type="journal article" date="2020" name="Stud. Mycol.">
        <title>101 Dothideomycetes genomes: a test case for predicting lifestyles and emergence of pathogens.</title>
        <authorList>
            <person name="Haridas S."/>
            <person name="Albert R."/>
            <person name="Binder M."/>
            <person name="Bloem J."/>
            <person name="Labutti K."/>
            <person name="Salamov A."/>
            <person name="Andreopoulos B."/>
            <person name="Baker S."/>
            <person name="Barry K."/>
            <person name="Bills G."/>
            <person name="Bluhm B."/>
            <person name="Cannon C."/>
            <person name="Castanera R."/>
            <person name="Culley D."/>
            <person name="Daum C."/>
            <person name="Ezra D."/>
            <person name="Gonzalez J."/>
            <person name="Henrissat B."/>
            <person name="Kuo A."/>
            <person name="Liang C."/>
            <person name="Lipzen A."/>
            <person name="Lutzoni F."/>
            <person name="Magnuson J."/>
            <person name="Mondo S."/>
            <person name="Nolan M."/>
            <person name="Ohm R."/>
            <person name="Pangilinan J."/>
            <person name="Park H.-J."/>
            <person name="Ramirez L."/>
            <person name="Alfaro M."/>
            <person name="Sun H."/>
            <person name="Tritt A."/>
            <person name="Yoshinaga Y."/>
            <person name="Zwiers L.-H."/>
            <person name="Turgeon B."/>
            <person name="Goodwin S."/>
            <person name="Spatafora J."/>
            <person name="Crous P."/>
            <person name="Grigoriev I."/>
        </authorList>
    </citation>
    <scope>NUCLEOTIDE SEQUENCE</scope>
    <source>
        <strain evidence="3">CBS 130266</strain>
    </source>
</reference>
<dbReference type="EMBL" id="MU007061">
    <property type="protein sequence ID" value="KAF2427246.1"/>
    <property type="molecule type" value="Genomic_DNA"/>
</dbReference>
<dbReference type="PANTHER" id="PTHR11566:SF215">
    <property type="entry name" value="DYNAMIN GTPASE"/>
    <property type="match status" value="1"/>
</dbReference>
<sequence length="719" mass="82395">MSAGEKFQSRPLSSPALLRKVDELRERNISQHVPLPQLVVVGDQSSGKSSLLESLTGIPFPHDLELCTRYATQITSRRDPSSFIMITIVPGPHATEAHRNNLEEYCPEISTIRDLREKFSQILQEVRSQNDHRIHVVDNCNRAGRMFSEDVLKIETWGPSEDYLTVIDVPGIFRSLTEGVMTKEDIVLNSRTVILAVIPANVDIATQEILSFAEEYDQSGERTLGVLTKPDLVKERSAQEVVCSVMMGRKKRLALGYHIVRNRGADESEVFDYHTAEHIFHENPWDKLPRDRVGEFPDLRREIQKQLEDCQRDLAIMGPARHTEQAQRLFLSEIARKYETFVHAALEAQYSIDDVFDKNKELRLITYVVNLAKQFSDDFEKKAHHRIFSHNLAEPLSNIVVYNEADEEVNSEVYEESDGQDIGEAFYPHSKESTRRESLLADIVFAEFPILDSILSDDYHLEDPIGGIMDWTEQLFLESRSVDLGTFSGAILSSAFKDKVVYVVHRFVVITLSTLCRDEHIREEIWSDLQDEILQRHKMALDQAMFLVNIEREKRPYTLNHYFNENLQQARNRRSVSQLRSKGRVEESRYPNKNAFVSSPTNAHMSSTKVLIDLDTIAHATVDKSNLEHVKEEIHDILQSYYKVARKRLVDNLYSQVVDHCLLSGPNSPLSAFSQEWVIKLDAERLETIAGDSLADRTQREGLVKKIEDLNAAVQILKR</sequence>
<dbReference type="InterPro" id="IPR001401">
    <property type="entry name" value="Dynamin_GTPase"/>
</dbReference>
<gene>
    <name evidence="3" type="ORF">EJ08DRAFT_671711</name>
</gene>